<organism evidence="2 3">
    <name type="scientific">Haematococcus lacustris</name>
    <name type="common">Green alga</name>
    <name type="synonym">Haematococcus pluvialis</name>
    <dbReference type="NCBI Taxonomy" id="44745"/>
    <lineage>
        <taxon>Eukaryota</taxon>
        <taxon>Viridiplantae</taxon>
        <taxon>Chlorophyta</taxon>
        <taxon>core chlorophytes</taxon>
        <taxon>Chlorophyceae</taxon>
        <taxon>CS clade</taxon>
        <taxon>Chlamydomonadales</taxon>
        <taxon>Haematococcaceae</taxon>
        <taxon>Haematococcus</taxon>
    </lineage>
</organism>
<dbReference type="Gene3D" id="1.10.150.50">
    <property type="entry name" value="Transcription Factor, Ets-1"/>
    <property type="match status" value="1"/>
</dbReference>
<feature type="domain" description="SAM" evidence="1">
    <location>
        <begin position="20"/>
        <end position="60"/>
    </location>
</feature>
<evidence type="ECO:0000259" key="1">
    <source>
        <dbReference type="Pfam" id="PF00536"/>
    </source>
</evidence>
<dbReference type="SUPFAM" id="SSF47769">
    <property type="entry name" value="SAM/Pointed domain"/>
    <property type="match status" value="1"/>
</dbReference>
<dbReference type="InterPro" id="IPR013761">
    <property type="entry name" value="SAM/pointed_sf"/>
</dbReference>
<dbReference type="Pfam" id="PF00536">
    <property type="entry name" value="SAM_1"/>
    <property type="match status" value="1"/>
</dbReference>
<protein>
    <recommendedName>
        <fullName evidence="1">SAM domain-containing protein</fullName>
    </recommendedName>
</protein>
<accession>A0A699Z2V3</accession>
<comment type="caution">
    <text evidence="2">The sequence shown here is derived from an EMBL/GenBank/DDBJ whole genome shotgun (WGS) entry which is preliminary data.</text>
</comment>
<dbReference type="EMBL" id="BLLF01001069">
    <property type="protein sequence ID" value="GFH16907.1"/>
    <property type="molecule type" value="Genomic_DNA"/>
</dbReference>
<dbReference type="CDD" id="cd09487">
    <property type="entry name" value="SAM_superfamily"/>
    <property type="match status" value="1"/>
</dbReference>
<keyword evidence="3" id="KW-1185">Reference proteome</keyword>
<sequence length="61" mass="6806">MEAQHRTQLSLAHGRDGTAIVQLLHEVGLQQYTQLMVDEEMTPELLQGMTNTELQELGVAT</sequence>
<evidence type="ECO:0000313" key="3">
    <source>
        <dbReference type="Proteomes" id="UP000485058"/>
    </source>
</evidence>
<proteinExistence type="predicted"/>
<dbReference type="InterPro" id="IPR001660">
    <property type="entry name" value="SAM"/>
</dbReference>
<evidence type="ECO:0000313" key="2">
    <source>
        <dbReference type="EMBL" id="GFH16907.1"/>
    </source>
</evidence>
<dbReference type="AlphaFoldDB" id="A0A699Z2V3"/>
<gene>
    <name evidence="2" type="ORF">HaLaN_13427</name>
</gene>
<dbReference type="Proteomes" id="UP000485058">
    <property type="component" value="Unassembled WGS sequence"/>
</dbReference>
<feature type="non-terminal residue" evidence="2">
    <location>
        <position position="61"/>
    </location>
</feature>
<reference evidence="2 3" key="1">
    <citation type="submission" date="2020-02" db="EMBL/GenBank/DDBJ databases">
        <title>Draft genome sequence of Haematococcus lacustris strain NIES-144.</title>
        <authorList>
            <person name="Morimoto D."/>
            <person name="Nakagawa S."/>
            <person name="Yoshida T."/>
            <person name="Sawayama S."/>
        </authorList>
    </citation>
    <scope>NUCLEOTIDE SEQUENCE [LARGE SCALE GENOMIC DNA]</scope>
    <source>
        <strain evidence="2 3">NIES-144</strain>
    </source>
</reference>
<name>A0A699Z2V3_HAELA</name>